<dbReference type="UniPathway" id="UPA00610">
    <property type="reaction ID" value="UER00666"/>
</dbReference>
<dbReference type="AlphaFoldDB" id="A0A8J7PH46"/>
<dbReference type="NCBIfam" id="NF001862">
    <property type="entry name" value="PRK00601.1"/>
    <property type="match status" value="1"/>
</dbReference>
<dbReference type="PANTHER" id="PTHR11241:SF0">
    <property type="entry name" value="DEOXYURIDINE 5'-TRIPHOSPHATE NUCLEOTIDOHYDROLASE"/>
    <property type="match status" value="1"/>
</dbReference>
<dbReference type="PANTHER" id="PTHR11241">
    <property type="entry name" value="DEOXYURIDINE 5'-TRIPHOSPHATE NUCLEOTIDOHYDROLASE"/>
    <property type="match status" value="1"/>
</dbReference>
<dbReference type="Proteomes" id="UP000664277">
    <property type="component" value="Unassembled WGS sequence"/>
</dbReference>
<accession>A0A8J7PH46</accession>
<organism evidence="7 8">
    <name type="scientific">Candidatus Obscuribacter phosphatis</name>
    <dbReference type="NCBI Taxonomy" id="1906157"/>
    <lineage>
        <taxon>Bacteria</taxon>
        <taxon>Bacillati</taxon>
        <taxon>Candidatus Melainabacteria</taxon>
        <taxon>Candidatus Obscuribacterales</taxon>
        <taxon>Candidatus Obscuribacteraceae</taxon>
        <taxon>Candidatus Obscuribacter</taxon>
    </lineage>
</organism>
<keyword evidence="3 5" id="KW-0546">Nucleotide metabolism</keyword>
<reference evidence="7" key="1">
    <citation type="submission" date="2021-02" db="EMBL/GenBank/DDBJ databases">
        <title>Genome-Resolved Metagenomics of a Microbial Community Performing Photosynthetic Biological Nutrient Removal.</title>
        <authorList>
            <person name="Mcdaniel E.A."/>
        </authorList>
    </citation>
    <scope>NUCLEOTIDE SEQUENCE</scope>
    <source>
        <strain evidence="7">UWPOB_OBS1</strain>
    </source>
</reference>
<dbReference type="Pfam" id="PF00692">
    <property type="entry name" value="dUTPase"/>
    <property type="match status" value="1"/>
</dbReference>
<dbReference type="GO" id="GO:0000287">
    <property type="term" value="F:magnesium ion binding"/>
    <property type="evidence" value="ECO:0007669"/>
    <property type="project" value="UniProtKB-UniRule"/>
</dbReference>
<dbReference type="CDD" id="cd07557">
    <property type="entry name" value="trimeric_dUTPase"/>
    <property type="match status" value="1"/>
</dbReference>
<comment type="catalytic activity">
    <reaction evidence="4 5">
        <text>dUTP + H2O = dUMP + diphosphate + H(+)</text>
        <dbReference type="Rhea" id="RHEA:10248"/>
        <dbReference type="ChEBI" id="CHEBI:15377"/>
        <dbReference type="ChEBI" id="CHEBI:15378"/>
        <dbReference type="ChEBI" id="CHEBI:33019"/>
        <dbReference type="ChEBI" id="CHEBI:61555"/>
        <dbReference type="ChEBI" id="CHEBI:246422"/>
        <dbReference type="EC" id="3.6.1.23"/>
    </reaction>
</comment>
<gene>
    <name evidence="5 7" type="primary">dut</name>
    <name evidence="7" type="ORF">J0M35_05245</name>
</gene>
<evidence type="ECO:0000256" key="2">
    <source>
        <dbReference type="ARBA" id="ARBA00022801"/>
    </source>
</evidence>
<comment type="function">
    <text evidence="5">This enzyme is involved in nucleotide metabolism: it produces dUMP, the immediate precursor of thymidine nucleotides and it decreases the intracellular concentration of dUTP so that uracil cannot be incorporated into DNA.</text>
</comment>
<dbReference type="InterPro" id="IPR029054">
    <property type="entry name" value="dUTPase-like"/>
</dbReference>
<comment type="cofactor">
    <cofactor evidence="5">
        <name>Mg(2+)</name>
        <dbReference type="ChEBI" id="CHEBI:18420"/>
    </cofactor>
</comment>
<dbReference type="GO" id="GO:0046081">
    <property type="term" value="P:dUTP catabolic process"/>
    <property type="evidence" value="ECO:0007669"/>
    <property type="project" value="InterPro"/>
</dbReference>
<keyword evidence="2 5" id="KW-0378">Hydrolase</keyword>
<feature type="domain" description="dUTPase-like" evidence="6">
    <location>
        <begin position="21"/>
        <end position="152"/>
    </location>
</feature>
<evidence type="ECO:0000256" key="3">
    <source>
        <dbReference type="ARBA" id="ARBA00023080"/>
    </source>
</evidence>
<evidence type="ECO:0000313" key="7">
    <source>
        <dbReference type="EMBL" id="MBN8659745.1"/>
    </source>
</evidence>
<protein>
    <recommendedName>
        <fullName evidence="5">Deoxyuridine 5'-triphosphate nucleotidohydrolase</fullName>
        <shortName evidence="5">dUTPase</shortName>
        <ecNumber evidence="5">3.6.1.23</ecNumber>
    </recommendedName>
    <alternativeName>
        <fullName evidence="5">dUTP pyrophosphatase</fullName>
    </alternativeName>
</protein>
<dbReference type="NCBIfam" id="TIGR00576">
    <property type="entry name" value="dut"/>
    <property type="match status" value="1"/>
</dbReference>
<keyword evidence="5" id="KW-0479">Metal-binding</keyword>
<dbReference type="SUPFAM" id="SSF51283">
    <property type="entry name" value="dUTPase-like"/>
    <property type="match status" value="1"/>
</dbReference>
<evidence type="ECO:0000259" key="6">
    <source>
        <dbReference type="Pfam" id="PF00692"/>
    </source>
</evidence>
<feature type="binding site" evidence="5">
    <location>
        <position position="85"/>
    </location>
    <ligand>
        <name>substrate</name>
    </ligand>
</feature>
<dbReference type="EC" id="3.6.1.23" evidence="5"/>
<comment type="pathway">
    <text evidence="5">Pyrimidine metabolism; dUMP biosynthesis; dUMP from dCTP (dUTP route): step 2/2.</text>
</comment>
<dbReference type="InterPro" id="IPR033704">
    <property type="entry name" value="dUTPase_trimeric"/>
</dbReference>
<evidence type="ECO:0000256" key="5">
    <source>
        <dbReference type="HAMAP-Rule" id="MF_00116"/>
    </source>
</evidence>
<name>A0A8J7PH46_9BACT</name>
<evidence type="ECO:0000256" key="4">
    <source>
        <dbReference type="ARBA" id="ARBA00047686"/>
    </source>
</evidence>
<proteinExistence type="inferred from homology"/>
<dbReference type="InterPro" id="IPR036157">
    <property type="entry name" value="dUTPase-like_sf"/>
</dbReference>
<dbReference type="EMBL" id="JAFLCK010000005">
    <property type="protein sequence ID" value="MBN8659745.1"/>
    <property type="molecule type" value="Genomic_DNA"/>
</dbReference>
<evidence type="ECO:0000313" key="8">
    <source>
        <dbReference type="Proteomes" id="UP000664277"/>
    </source>
</evidence>
<dbReference type="GO" id="GO:0006226">
    <property type="term" value="P:dUMP biosynthetic process"/>
    <property type="evidence" value="ECO:0007669"/>
    <property type="project" value="UniProtKB-UniRule"/>
</dbReference>
<comment type="caution">
    <text evidence="5">Lacks conserved residue(s) required for the propagation of feature annotation.</text>
</comment>
<sequence length="157" mass="16959">MKLLERETVKLKVKRLPHCHSLPKYATNGSAGLDLTAAIAEPITLPAGDRRRIPCGIQLEIPEGYEGQVRPRSGLADKAGISLTNCVGTIDSDYRGEVQVLIINHGSQAYTFEPGEKIAQLLILPVPRVEIEEVEVLAESSERGEGGFGSTGRKIAD</sequence>
<feature type="binding site" evidence="5">
    <location>
        <begin position="89"/>
        <end position="91"/>
    </location>
    <ligand>
        <name>substrate</name>
    </ligand>
</feature>
<keyword evidence="5" id="KW-0460">Magnesium</keyword>
<comment type="similarity">
    <text evidence="1 5">Belongs to the dUTPase family.</text>
</comment>
<feature type="binding site" evidence="5">
    <location>
        <begin position="72"/>
        <end position="74"/>
    </location>
    <ligand>
        <name>substrate</name>
    </ligand>
</feature>
<dbReference type="HAMAP" id="MF_00116">
    <property type="entry name" value="dUTPase_bact"/>
    <property type="match status" value="1"/>
</dbReference>
<dbReference type="Gene3D" id="2.70.40.10">
    <property type="match status" value="1"/>
</dbReference>
<dbReference type="GO" id="GO:0004170">
    <property type="term" value="F:dUTP diphosphatase activity"/>
    <property type="evidence" value="ECO:0007669"/>
    <property type="project" value="UniProtKB-UniRule"/>
</dbReference>
<comment type="caution">
    <text evidence="7">The sequence shown here is derived from an EMBL/GenBank/DDBJ whole genome shotgun (WGS) entry which is preliminary data.</text>
</comment>
<dbReference type="InterPro" id="IPR008181">
    <property type="entry name" value="dUTPase"/>
</dbReference>
<evidence type="ECO:0000256" key="1">
    <source>
        <dbReference type="ARBA" id="ARBA00006581"/>
    </source>
</evidence>